<dbReference type="InterPro" id="IPR036688">
    <property type="entry name" value="MoeA_C_domain_IV_sf"/>
</dbReference>
<dbReference type="CDD" id="cd00887">
    <property type="entry name" value="MoeA"/>
    <property type="match status" value="1"/>
</dbReference>
<gene>
    <name evidence="5" type="ORF">ENU09_01725</name>
</gene>
<accession>A0A7J3KF08</accession>
<name>A0A7J3KF08_STAMA</name>
<dbReference type="PANTHER" id="PTHR10192:SF19">
    <property type="entry name" value="MOLYBDOPTERIN BIOSYNTHESIS PROTEIN MJ0666-RELATED"/>
    <property type="match status" value="1"/>
</dbReference>
<dbReference type="InterPro" id="IPR001453">
    <property type="entry name" value="MoaB/Mog_dom"/>
</dbReference>
<evidence type="ECO:0000256" key="2">
    <source>
        <dbReference type="ARBA" id="ARBA00010763"/>
    </source>
</evidence>
<dbReference type="SUPFAM" id="SSF63867">
    <property type="entry name" value="MoeA C-terminal domain-like"/>
    <property type="match status" value="1"/>
</dbReference>
<dbReference type="Pfam" id="PF00994">
    <property type="entry name" value="MoCF_biosynth"/>
    <property type="match status" value="1"/>
</dbReference>
<dbReference type="InterPro" id="IPR036135">
    <property type="entry name" value="MoeA_linker/N_sf"/>
</dbReference>
<dbReference type="GO" id="GO:0006777">
    <property type="term" value="P:Mo-molybdopterin cofactor biosynthetic process"/>
    <property type="evidence" value="ECO:0007669"/>
    <property type="project" value="UniProtKB-KW"/>
</dbReference>
<dbReference type="SUPFAM" id="SSF53218">
    <property type="entry name" value="Molybdenum cofactor biosynthesis proteins"/>
    <property type="match status" value="1"/>
</dbReference>
<dbReference type="Gene3D" id="3.40.980.10">
    <property type="entry name" value="MoaB/Mog-like domain"/>
    <property type="match status" value="1"/>
</dbReference>
<dbReference type="AlphaFoldDB" id="A0A7J3KF08"/>
<dbReference type="Gene3D" id="3.90.105.10">
    <property type="entry name" value="Molybdopterin biosynthesis moea protein, domain 2"/>
    <property type="match status" value="1"/>
</dbReference>
<dbReference type="InterPro" id="IPR036425">
    <property type="entry name" value="MoaB/Mog-like_dom_sf"/>
</dbReference>
<evidence type="ECO:0000259" key="4">
    <source>
        <dbReference type="SMART" id="SM00852"/>
    </source>
</evidence>
<feature type="domain" description="MoaB/Mog" evidence="4">
    <location>
        <begin position="192"/>
        <end position="330"/>
    </location>
</feature>
<dbReference type="Gene3D" id="2.170.190.11">
    <property type="entry name" value="Molybdopterin biosynthesis moea protein, domain 3"/>
    <property type="match status" value="1"/>
</dbReference>
<dbReference type="Pfam" id="PF03454">
    <property type="entry name" value="MoeA_C"/>
    <property type="match status" value="1"/>
</dbReference>
<dbReference type="Gene3D" id="2.40.340.10">
    <property type="entry name" value="MoeA, C-terminal, domain IV"/>
    <property type="match status" value="1"/>
</dbReference>
<dbReference type="GO" id="GO:0005737">
    <property type="term" value="C:cytoplasm"/>
    <property type="evidence" value="ECO:0007669"/>
    <property type="project" value="TreeGrafter"/>
</dbReference>
<dbReference type="SUPFAM" id="SSF63882">
    <property type="entry name" value="MoeA N-terminal region -like"/>
    <property type="match status" value="1"/>
</dbReference>
<dbReference type="EMBL" id="DTBE01000048">
    <property type="protein sequence ID" value="HGQ59431.1"/>
    <property type="molecule type" value="Genomic_DNA"/>
</dbReference>
<comment type="similarity">
    <text evidence="2">Belongs to the MoeA family.</text>
</comment>
<dbReference type="InterPro" id="IPR005110">
    <property type="entry name" value="MoeA_linker/N"/>
</dbReference>
<dbReference type="SMART" id="SM00852">
    <property type="entry name" value="MoCF_biosynth"/>
    <property type="match status" value="1"/>
</dbReference>
<comment type="caution">
    <text evidence="5">The sequence shown here is derived from an EMBL/GenBank/DDBJ whole genome shotgun (WGS) entry which is preliminary data.</text>
</comment>
<comment type="pathway">
    <text evidence="1">Cofactor biosynthesis; molybdopterin biosynthesis.</text>
</comment>
<keyword evidence="3" id="KW-0501">Molybdenum cofactor biosynthesis</keyword>
<dbReference type="InterPro" id="IPR038987">
    <property type="entry name" value="MoeA-like"/>
</dbReference>
<evidence type="ECO:0000313" key="5">
    <source>
        <dbReference type="EMBL" id="HGQ59431.1"/>
    </source>
</evidence>
<evidence type="ECO:0000256" key="1">
    <source>
        <dbReference type="ARBA" id="ARBA00005046"/>
    </source>
</evidence>
<reference evidence="5" key="1">
    <citation type="journal article" date="2020" name="mSystems">
        <title>Genome- and Community-Level Interaction Insights into Carbon Utilization and Element Cycling Functions of Hydrothermarchaeota in Hydrothermal Sediment.</title>
        <authorList>
            <person name="Zhou Z."/>
            <person name="Liu Y."/>
            <person name="Xu W."/>
            <person name="Pan J."/>
            <person name="Luo Z.H."/>
            <person name="Li M."/>
        </authorList>
    </citation>
    <scope>NUCLEOTIDE SEQUENCE [LARGE SCALE GENOMIC DNA]</scope>
    <source>
        <strain evidence="5">SpSt-638</strain>
    </source>
</reference>
<protein>
    <submittedName>
        <fullName evidence="5">Molybdopterin molybdenumtransferase MoeA</fullName>
    </submittedName>
</protein>
<dbReference type="GO" id="GO:0061599">
    <property type="term" value="F:molybdopterin molybdotransferase activity"/>
    <property type="evidence" value="ECO:0007669"/>
    <property type="project" value="TreeGrafter"/>
</dbReference>
<dbReference type="InterPro" id="IPR005111">
    <property type="entry name" value="MoeA_C_domain_IV"/>
</dbReference>
<evidence type="ECO:0000256" key="3">
    <source>
        <dbReference type="ARBA" id="ARBA00023150"/>
    </source>
</evidence>
<dbReference type="Pfam" id="PF03453">
    <property type="entry name" value="MoeA_N"/>
    <property type="match status" value="1"/>
</dbReference>
<dbReference type="FunFam" id="2.40.340.10:FF:000005">
    <property type="entry name" value="Molybdopterin molybdenumtransferase MoeA"/>
    <property type="match status" value="1"/>
</dbReference>
<keyword evidence="5" id="KW-0808">Transferase</keyword>
<organism evidence="5">
    <name type="scientific">Staphylothermus marinus</name>
    <dbReference type="NCBI Taxonomy" id="2280"/>
    <lineage>
        <taxon>Archaea</taxon>
        <taxon>Thermoproteota</taxon>
        <taxon>Thermoprotei</taxon>
        <taxon>Desulfurococcales</taxon>
        <taxon>Desulfurococcaceae</taxon>
        <taxon>Staphylothermus</taxon>
    </lineage>
</organism>
<proteinExistence type="inferred from homology"/>
<sequence length="414" mass="45485">MGRSLCVSLEMIGLDEAIEKAVSYAKIGRLTVVEKSIYDACGLIVAEDYYASIDNPPCDKSYVDGFAIIAEDTYGASPFNPVMLKIIGWMKPNDDSSKFILSRGEAVWVSTGSALPRNSNAVVMYEDVSLYNDYIAVTKPINIWSNVAKRGEDYRCGEVLVKKGSMLKPWDLALLASSGYGYVKVYEKIRIGILCTGSELVEPGRNLDKGMYYNSTCVLIKNYLDQIPFVETMYYGIAPDDEKILMDKITAIIGENHMAIVSGGAGYSEVDVTKRVLENMGKWVFKNIAIRPGKPTGLALVNGKPVYSLSGFPVAAWVALEALISPYLYIVMGLKPPVKPSVKAIMKRKVPNTVGYRSFVRVKLFEENGKLLCEPYLIKGSGILSSLVKSDGYVIVSENSEGVDEGEEVNVILK</sequence>
<dbReference type="PANTHER" id="PTHR10192">
    <property type="entry name" value="MOLYBDOPTERIN BIOSYNTHESIS PROTEIN"/>
    <property type="match status" value="1"/>
</dbReference>
<dbReference type="UniPathway" id="UPA00344"/>